<keyword evidence="5" id="KW-1185">Reference proteome</keyword>
<reference evidence="4 5" key="1">
    <citation type="submission" date="2020-05" db="EMBL/GenBank/DDBJ databases">
        <title>Complete genome sequence of Gemmatimonas greenlandica TET16.</title>
        <authorList>
            <person name="Zeng Y."/>
        </authorList>
    </citation>
    <scope>NUCLEOTIDE SEQUENCE [LARGE SCALE GENOMIC DNA]</scope>
    <source>
        <strain evidence="4 5">TET16</strain>
    </source>
</reference>
<gene>
    <name evidence="4" type="ORF">HKW67_00755</name>
</gene>
<protein>
    <submittedName>
        <fullName evidence="4">Serine protease</fullName>
    </submittedName>
</protein>
<dbReference type="EMBL" id="CP053085">
    <property type="protein sequence ID" value="QJR34144.1"/>
    <property type="molecule type" value="Genomic_DNA"/>
</dbReference>
<dbReference type="PANTHER" id="PTHR24276">
    <property type="entry name" value="POLYSERASE-RELATED"/>
    <property type="match status" value="1"/>
</dbReference>
<evidence type="ECO:0000313" key="4">
    <source>
        <dbReference type="EMBL" id="QJR34144.1"/>
    </source>
</evidence>
<dbReference type="InterPro" id="IPR001314">
    <property type="entry name" value="Peptidase_S1A"/>
</dbReference>
<dbReference type="PROSITE" id="PS00134">
    <property type="entry name" value="TRYPSIN_HIS"/>
    <property type="match status" value="1"/>
</dbReference>
<dbReference type="RefSeq" id="WP_171223570.1">
    <property type="nucleotide sequence ID" value="NZ_CP053085.1"/>
</dbReference>
<organism evidence="4 5">
    <name type="scientific">Gemmatimonas groenlandica</name>
    <dbReference type="NCBI Taxonomy" id="2732249"/>
    <lineage>
        <taxon>Bacteria</taxon>
        <taxon>Pseudomonadati</taxon>
        <taxon>Gemmatimonadota</taxon>
        <taxon>Gemmatimonadia</taxon>
        <taxon>Gemmatimonadales</taxon>
        <taxon>Gemmatimonadaceae</taxon>
        <taxon>Gemmatimonas</taxon>
    </lineage>
</organism>
<keyword evidence="2" id="KW-1015">Disulfide bond</keyword>
<name>A0A6M4IGC6_9BACT</name>
<dbReference type="InterPro" id="IPR001254">
    <property type="entry name" value="Trypsin_dom"/>
</dbReference>
<comment type="similarity">
    <text evidence="1">Belongs to the peptidase S1 family.</text>
</comment>
<dbReference type="SUPFAM" id="SSF50494">
    <property type="entry name" value="Trypsin-like serine proteases"/>
    <property type="match status" value="1"/>
</dbReference>
<keyword evidence="4" id="KW-0378">Hydrolase</keyword>
<dbReference type="PRINTS" id="PR00722">
    <property type="entry name" value="CHYMOTRYPSIN"/>
</dbReference>
<accession>A0A6M4IGC6</accession>
<dbReference type="CDD" id="cd00190">
    <property type="entry name" value="Tryp_SPc"/>
    <property type="match status" value="1"/>
</dbReference>
<dbReference type="InterPro" id="IPR009003">
    <property type="entry name" value="Peptidase_S1_PA"/>
</dbReference>
<proteinExistence type="inferred from homology"/>
<dbReference type="Pfam" id="PF00089">
    <property type="entry name" value="Trypsin"/>
    <property type="match status" value="1"/>
</dbReference>
<sequence>MHITPTRLGRTAGPSAHGRASVRRRFALAAVLLAVIGCQDQQLPTAAEPVGPSRIINGSTVSVADFSTTWPFVVGLRMYDEIGNYGTCTASVLAQRWVVTAAHCVIGLPASRAFVLVGDRDISSSASRTIAVTRILSHPRFNMNTLVNDVALLELNDDANVTPARLPDADVVAGETVRAAGFGVTESGSTSDELRATSLTVGGSDFSLLLTATHFWASAPQSGTCQGDSGGPAINAAGDIVGLTSFGFIPCGIGSGHTSVFRLRQWISESIWGVPDREAPESVGFLTVNPDVVVVGATTLVTASATDENTGNSVVARLEARLDEGGSWMNMTPQDGAFDTARETATAVLTVSTIGSHTVCVPATDAAGNTNLPECHELVAYEPRGGIIAGNGKVRTSYVYDGIRYDDEVELHFTADYRPGATVPSGKTTLRVSEVGARRRVFTLESTSHSYLIFSGPDAAEYQGEGIVKIGESSLPMKFRIWISAIDQTVRLRLWQTPEYAWYEVVSPAPMLSGKVVVKPAAGR</sequence>
<dbReference type="InterPro" id="IPR050430">
    <property type="entry name" value="Peptidase_S1"/>
</dbReference>
<dbReference type="PROSITE" id="PS50240">
    <property type="entry name" value="TRYPSIN_DOM"/>
    <property type="match status" value="1"/>
</dbReference>
<dbReference type="InterPro" id="IPR018114">
    <property type="entry name" value="TRYPSIN_HIS"/>
</dbReference>
<dbReference type="FunFam" id="2.40.10.10:FF:000068">
    <property type="entry name" value="transmembrane protease serine 2"/>
    <property type="match status" value="1"/>
</dbReference>
<dbReference type="InterPro" id="IPR043504">
    <property type="entry name" value="Peptidase_S1_PA_chymotrypsin"/>
</dbReference>
<keyword evidence="4" id="KW-0645">Protease</keyword>
<evidence type="ECO:0000313" key="5">
    <source>
        <dbReference type="Proteomes" id="UP000500938"/>
    </source>
</evidence>
<dbReference type="Gene3D" id="2.40.10.10">
    <property type="entry name" value="Trypsin-like serine proteases"/>
    <property type="match status" value="1"/>
</dbReference>
<evidence type="ECO:0000256" key="1">
    <source>
        <dbReference type="ARBA" id="ARBA00007664"/>
    </source>
</evidence>
<dbReference type="KEGG" id="ggr:HKW67_00755"/>
<feature type="domain" description="Peptidase S1" evidence="3">
    <location>
        <begin position="55"/>
        <end position="272"/>
    </location>
</feature>
<evidence type="ECO:0000256" key="2">
    <source>
        <dbReference type="ARBA" id="ARBA00023157"/>
    </source>
</evidence>
<dbReference type="Proteomes" id="UP000500938">
    <property type="component" value="Chromosome"/>
</dbReference>
<dbReference type="PANTHER" id="PTHR24276:SF98">
    <property type="entry name" value="FI18310P1-RELATED"/>
    <property type="match status" value="1"/>
</dbReference>
<evidence type="ECO:0000259" key="3">
    <source>
        <dbReference type="PROSITE" id="PS50240"/>
    </source>
</evidence>
<dbReference type="AlphaFoldDB" id="A0A6M4IGC6"/>
<dbReference type="SMART" id="SM00020">
    <property type="entry name" value="Tryp_SPc"/>
    <property type="match status" value="1"/>
</dbReference>
<dbReference type="GO" id="GO:0004252">
    <property type="term" value="F:serine-type endopeptidase activity"/>
    <property type="evidence" value="ECO:0007669"/>
    <property type="project" value="InterPro"/>
</dbReference>
<dbReference type="GO" id="GO:0006508">
    <property type="term" value="P:proteolysis"/>
    <property type="evidence" value="ECO:0007669"/>
    <property type="project" value="UniProtKB-KW"/>
</dbReference>